<dbReference type="Proteomes" id="UP000005408">
    <property type="component" value="Unassembled WGS sequence"/>
</dbReference>
<dbReference type="OrthoDB" id="4951845at2759"/>
<dbReference type="PRINTS" id="PR01625">
    <property type="entry name" value="GSTRNSFRASEO"/>
</dbReference>
<dbReference type="SFLD" id="SFLDG00358">
    <property type="entry name" value="Main_(cytGST)"/>
    <property type="match status" value="1"/>
</dbReference>
<dbReference type="Gene3D" id="3.40.30.10">
    <property type="entry name" value="Glutaredoxin"/>
    <property type="match status" value="1"/>
</dbReference>
<dbReference type="SUPFAM" id="SSF47616">
    <property type="entry name" value="GST C-terminal domain-like"/>
    <property type="match status" value="1"/>
</dbReference>
<accession>A0A8W8K3S5</accession>
<dbReference type="EC" id="1.20.4.2" evidence="3"/>
<dbReference type="FunFam" id="1.20.1050.10:FF:000009">
    <property type="entry name" value="Glutathione S-transferase omega-1"/>
    <property type="match status" value="1"/>
</dbReference>
<dbReference type="InterPro" id="IPR004045">
    <property type="entry name" value="Glutathione_S-Trfase_N"/>
</dbReference>
<dbReference type="AlphaFoldDB" id="A0A8W8K3S5"/>
<dbReference type="GO" id="GO:0045174">
    <property type="term" value="F:glutathione dehydrogenase (ascorbate) activity"/>
    <property type="evidence" value="ECO:0007669"/>
    <property type="project" value="UniProtKB-UniRule"/>
</dbReference>
<comment type="catalytic activity">
    <reaction evidence="3">
        <text>RX + glutathione = an S-substituted glutathione + a halide anion + H(+)</text>
        <dbReference type="Rhea" id="RHEA:16437"/>
        <dbReference type="ChEBI" id="CHEBI:15378"/>
        <dbReference type="ChEBI" id="CHEBI:16042"/>
        <dbReference type="ChEBI" id="CHEBI:17792"/>
        <dbReference type="ChEBI" id="CHEBI:57925"/>
        <dbReference type="ChEBI" id="CHEBI:90779"/>
        <dbReference type="EC" id="2.5.1.18"/>
    </reaction>
</comment>
<dbReference type="PANTHER" id="PTHR43968">
    <property type="match status" value="1"/>
</dbReference>
<dbReference type="InterPro" id="IPR005442">
    <property type="entry name" value="GST_omega"/>
</dbReference>
<evidence type="ECO:0000313" key="6">
    <source>
        <dbReference type="EnsemblMetazoa" id="G22301.3:cds"/>
    </source>
</evidence>
<dbReference type="InterPro" id="IPR010987">
    <property type="entry name" value="Glutathione-S-Trfase_C-like"/>
</dbReference>
<dbReference type="InterPro" id="IPR036249">
    <property type="entry name" value="Thioredoxin-like_sf"/>
</dbReference>
<dbReference type="EnsemblMetazoa" id="G22301.1">
    <property type="protein sequence ID" value="G22301.1:cds"/>
    <property type="gene ID" value="G22301"/>
</dbReference>
<dbReference type="Gene3D" id="1.20.1050.10">
    <property type="match status" value="1"/>
</dbReference>
<dbReference type="Pfam" id="PF13417">
    <property type="entry name" value="GST_N_3"/>
    <property type="match status" value="1"/>
</dbReference>
<keyword evidence="3" id="KW-0808">Transferase</keyword>
<name>A0A8W8K3S5_MAGGI</name>
<dbReference type="EnsemblMetazoa" id="G22301.3">
    <property type="protein sequence ID" value="G22301.3:cds"/>
    <property type="gene ID" value="G22301"/>
</dbReference>
<sequence>MSTEALSSGSTFPPLKAGTLRIYSNRICPYAERARLVLAHKDIPNEVVNIHLSKKPEWFLEKINPLGKVPAIQKDDKIVYESAVCCDYLDQVYPGNKLIPDDPYQQARDRILVEHFGQVTTQYYKMLFGPSENCAAAAETLKKGLMEFDKEIQKRGDFFGGSEPRMIDFMVWPWFERFHATEKLVNQIFISDGSMPNLTAYMDRMLSVPAVQKCRLSTENHLEFYQSVKNGAPNYNVGL</sequence>
<dbReference type="PROSITE" id="PS50405">
    <property type="entry name" value="GST_CTER"/>
    <property type="match status" value="1"/>
</dbReference>
<dbReference type="GO" id="GO:0006749">
    <property type="term" value="P:glutathione metabolic process"/>
    <property type="evidence" value="ECO:0007669"/>
    <property type="project" value="UniProtKB-UniRule"/>
</dbReference>
<evidence type="ECO:0000256" key="2">
    <source>
        <dbReference type="ARBA" id="ARBA00023002"/>
    </source>
</evidence>
<dbReference type="Pfam" id="PF13410">
    <property type="entry name" value="GST_C_2"/>
    <property type="match status" value="1"/>
</dbReference>
<evidence type="ECO:0000259" key="4">
    <source>
        <dbReference type="PROSITE" id="PS50404"/>
    </source>
</evidence>
<dbReference type="PANTHER" id="PTHR43968:SF6">
    <property type="entry name" value="GLUTATHIONE S-TRANSFERASE OMEGA"/>
    <property type="match status" value="1"/>
</dbReference>
<dbReference type="GO" id="GO:0005737">
    <property type="term" value="C:cytoplasm"/>
    <property type="evidence" value="ECO:0007669"/>
    <property type="project" value="InterPro"/>
</dbReference>
<evidence type="ECO:0000313" key="7">
    <source>
        <dbReference type="Proteomes" id="UP000005408"/>
    </source>
</evidence>
<dbReference type="EnsemblMetazoa" id="G22301.2">
    <property type="protein sequence ID" value="G22301.2:cds"/>
    <property type="gene ID" value="G22301"/>
</dbReference>
<comment type="similarity">
    <text evidence="1 3">Belongs to the GST superfamily. Omega family.</text>
</comment>
<dbReference type="EnsemblMetazoa" id="G22301.4">
    <property type="protein sequence ID" value="G22301.4:cds"/>
    <property type="gene ID" value="G22301"/>
</dbReference>
<keyword evidence="2 3" id="KW-0560">Oxidoreductase</keyword>
<dbReference type="InterPro" id="IPR036282">
    <property type="entry name" value="Glutathione-S-Trfase_C_sf"/>
</dbReference>
<reference evidence="6" key="1">
    <citation type="submission" date="2022-08" db="UniProtKB">
        <authorList>
            <consortium name="EnsemblMetazoa"/>
        </authorList>
    </citation>
    <scope>IDENTIFICATION</scope>
    <source>
        <strain evidence="6">05x7-T-G4-1.051#20</strain>
    </source>
</reference>
<dbReference type="OMA" id="WYTDYSP"/>
<dbReference type="InterPro" id="IPR040079">
    <property type="entry name" value="Glutathione_S-Trfase"/>
</dbReference>
<dbReference type="PROSITE" id="PS50404">
    <property type="entry name" value="GST_NTER"/>
    <property type="match status" value="1"/>
</dbReference>
<evidence type="ECO:0000259" key="5">
    <source>
        <dbReference type="PROSITE" id="PS50405"/>
    </source>
</evidence>
<evidence type="ECO:0000256" key="1">
    <source>
        <dbReference type="ARBA" id="ARBA00011067"/>
    </source>
</evidence>
<dbReference type="SFLD" id="SFLDS00019">
    <property type="entry name" value="Glutathione_Transferase_(cytos"/>
    <property type="match status" value="1"/>
</dbReference>
<dbReference type="FunFam" id="3.40.30.10:FF:000123">
    <property type="entry name" value="Glutathione transferase o1"/>
    <property type="match status" value="1"/>
</dbReference>
<comment type="catalytic activity">
    <reaction evidence="3">
        <text>methylarsonate + 2 glutathione + H(+) = methylarsonous acid + glutathione disulfide + H2O</text>
        <dbReference type="Rhea" id="RHEA:15969"/>
        <dbReference type="ChEBI" id="CHEBI:15377"/>
        <dbReference type="ChEBI" id="CHEBI:15378"/>
        <dbReference type="ChEBI" id="CHEBI:17826"/>
        <dbReference type="ChEBI" id="CHEBI:33409"/>
        <dbReference type="ChEBI" id="CHEBI:57925"/>
        <dbReference type="ChEBI" id="CHEBI:58297"/>
        <dbReference type="EC" id="1.20.4.2"/>
    </reaction>
</comment>
<dbReference type="SUPFAM" id="SSF52833">
    <property type="entry name" value="Thioredoxin-like"/>
    <property type="match status" value="1"/>
</dbReference>
<dbReference type="EC" id="1.8.5.1" evidence="3"/>
<protein>
    <recommendedName>
        <fullName evidence="3">Glutathione S-transferase omega</fullName>
        <shortName evidence="3">GSTO</shortName>
        <ecNumber evidence="3">1.20.4.2</ecNumber>
        <ecNumber evidence="3">1.8.5.1</ecNumber>
        <ecNumber evidence="3">2.5.1.18</ecNumber>
    </recommendedName>
    <alternativeName>
        <fullName evidence="3">Glutathione-dependent dehydroascorbate reductase</fullName>
    </alternativeName>
    <alternativeName>
        <fullName evidence="3">Monomethylarsonic acid reductase</fullName>
    </alternativeName>
</protein>
<feature type="domain" description="GST C-terminal" evidence="5">
    <location>
        <begin position="102"/>
        <end position="224"/>
    </location>
</feature>
<dbReference type="GO" id="GO:0004364">
    <property type="term" value="F:glutathione transferase activity"/>
    <property type="evidence" value="ECO:0007669"/>
    <property type="project" value="UniProtKB-UniRule"/>
</dbReference>
<comment type="function">
    <text evidence="3">Exhibits glutathione-dependent thiol transferase activity. Has high dehydroascorbate reductase activity and may contribute to the recycling of ascorbic acid. Participates in the biotransformation of inorganic arsenic and reduces monomethylarsonic acid (MMA).</text>
</comment>
<keyword evidence="7" id="KW-1185">Reference proteome</keyword>
<feature type="domain" description="GST N-terminal" evidence="4">
    <location>
        <begin position="18"/>
        <end position="97"/>
    </location>
</feature>
<evidence type="ECO:0000256" key="3">
    <source>
        <dbReference type="RuleBase" id="RU368071"/>
    </source>
</evidence>
<comment type="catalytic activity">
    <reaction evidence="3">
        <text>L-dehydroascorbate + 2 glutathione = glutathione disulfide + L-ascorbate</text>
        <dbReference type="Rhea" id="RHEA:24424"/>
        <dbReference type="ChEBI" id="CHEBI:38290"/>
        <dbReference type="ChEBI" id="CHEBI:57925"/>
        <dbReference type="ChEBI" id="CHEBI:58297"/>
        <dbReference type="ChEBI" id="CHEBI:58539"/>
        <dbReference type="EC" id="1.8.5.1"/>
    </reaction>
</comment>
<dbReference type="GO" id="GO:0050610">
    <property type="term" value="F:methylarsonate reductase activity"/>
    <property type="evidence" value="ECO:0007669"/>
    <property type="project" value="UniProtKB-UniRule"/>
</dbReference>
<dbReference type="InterPro" id="IPR050983">
    <property type="entry name" value="GST_Omega/HSP26"/>
</dbReference>
<proteinExistence type="inferred from homology"/>
<organism evidence="6 7">
    <name type="scientific">Magallana gigas</name>
    <name type="common">Pacific oyster</name>
    <name type="synonym">Crassostrea gigas</name>
    <dbReference type="NCBI Taxonomy" id="29159"/>
    <lineage>
        <taxon>Eukaryota</taxon>
        <taxon>Metazoa</taxon>
        <taxon>Spiralia</taxon>
        <taxon>Lophotrochozoa</taxon>
        <taxon>Mollusca</taxon>
        <taxon>Bivalvia</taxon>
        <taxon>Autobranchia</taxon>
        <taxon>Pteriomorphia</taxon>
        <taxon>Ostreida</taxon>
        <taxon>Ostreoidea</taxon>
        <taxon>Ostreidae</taxon>
        <taxon>Magallana</taxon>
    </lineage>
</organism>
<dbReference type="EC" id="2.5.1.18" evidence="3"/>